<evidence type="ECO:0000256" key="11">
    <source>
        <dbReference type="ARBA" id="ARBA00033445"/>
    </source>
</evidence>
<dbReference type="GeneID" id="111350414"/>
<name>A0A9J7IKW2_SPOLT</name>
<evidence type="ECO:0000256" key="7">
    <source>
        <dbReference type="ARBA" id="ARBA00022801"/>
    </source>
</evidence>
<proteinExistence type="inferred from homology"/>
<evidence type="ECO:0000256" key="10">
    <source>
        <dbReference type="ARBA" id="ARBA00023295"/>
    </source>
</evidence>
<keyword evidence="8" id="KW-0325">Glycoprotein</keyword>
<dbReference type="GO" id="GO:0006516">
    <property type="term" value="P:glycoprotein catabolic process"/>
    <property type="evidence" value="ECO:0007669"/>
    <property type="project" value="TreeGrafter"/>
</dbReference>
<feature type="domain" description="Mannosidase Ig/CBM-like" evidence="14">
    <location>
        <begin position="709"/>
        <end position="798"/>
    </location>
</feature>
<evidence type="ECO:0000259" key="15">
    <source>
        <dbReference type="Pfam" id="PF22666"/>
    </source>
</evidence>
<gene>
    <name evidence="17" type="primary">LOC111350414</name>
</gene>
<evidence type="ECO:0000313" key="16">
    <source>
        <dbReference type="Proteomes" id="UP000301870"/>
    </source>
</evidence>
<protein>
    <recommendedName>
        <fullName evidence="5">beta-mannosidase</fullName>
        <ecNumber evidence="5">3.2.1.25</ecNumber>
    </recommendedName>
    <alternativeName>
        <fullName evidence="11">Mannanase</fullName>
    </alternativeName>
</protein>
<dbReference type="FunFam" id="2.60.120.260:FF:000060">
    <property type="entry name" value="Probable beta-mannosidase"/>
    <property type="match status" value="1"/>
</dbReference>
<dbReference type="Proteomes" id="UP000301870">
    <property type="component" value="Chromosome 11"/>
</dbReference>
<dbReference type="PANTHER" id="PTHR43730:SF1">
    <property type="entry name" value="BETA-MANNOSIDASE"/>
    <property type="match status" value="1"/>
</dbReference>
<dbReference type="InterPro" id="IPR008979">
    <property type="entry name" value="Galactose-bd-like_sf"/>
</dbReference>
<keyword evidence="10" id="KW-0326">Glycosidase</keyword>
<evidence type="ECO:0000256" key="5">
    <source>
        <dbReference type="ARBA" id="ARBA00012754"/>
    </source>
</evidence>
<comment type="subcellular location">
    <subcellularLocation>
        <location evidence="2">Lysosome</location>
    </subcellularLocation>
</comment>
<evidence type="ECO:0000313" key="17">
    <source>
        <dbReference type="RefSeq" id="XP_022817754.1"/>
    </source>
</evidence>
<accession>A0A9J7IKW2</accession>
<dbReference type="GO" id="GO:0004567">
    <property type="term" value="F:beta-mannosidase activity"/>
    <property type="evidence" value="ECO:0007669"/>
    <property type="project" value="UniProtKB-EC"/>
</dbReference>
<evidence type="ECO:0000256" key="2">
    <source>
        <dbReference type="ARBA" id="ARBA00004371"/>
    </source>
</evidence>
<evidence type="ECO:0000256" key="1">
    <source>
        <dbReference type="ARBA" id="ARBA00000829"/>
    </source>
</evidence>
<dbReference type="InterPro" id="IPR036156">
    <property type="entry name" value="Beta-gal/glucu_dom_sf"/>
</dbReference>
<evidence type="ECO:0000256" key="6">
    <source>
        <dbReference type="ARBA" id="ARBA00022729"/>
    </source>
</evidence>
<keyword evidence="9" id="KW-0458">Lysosome</keyword>
<keyword evidence="7" id="KW-0378">Hydrolase</keyword>
<dbReference type="OrthoDB" id="2866996at2759"/>
<evidence type="ECO:0000259" key="14">
    <source>
        <dbReference type="Pfam" id="PF17786"/>
    </source>
</evidence>
<dbReference type="GO" id="GO:0005764">
    <property type="term" value="C:lysosome"/>
    <property type="evidence" value="ECO:0007669"/>
    <property type="project" value="UniProtKB-SubCell"/>
</dbReference>
<evidence type="ECO:0000256" key="8">
    <source>
        <dbReference type="ARBA" id="ARBA00023180"/>
    </source>
</evidence>
<dbReference type="EC" id="3.2.1.25" evidence="5"/>
<dbReference type="InterPro" id="IPR054593">
    <property type="entry name" value="Beta-mannosidase-like_N2"/>
</dbReference>
<feature type="domain" description="Beta-mannosidase-like galactose-binding" evidence="15">
    <location>
        <begin position="29"/>
        <end position="203"/>
    </location>
</feature>
<evidence type="ECO:0000256" key="4">
    <source>
        <dbReference type="ARBA" id="ARBA00007401"/>
    </source>
</evidence>
<feature type="chain" id="PRO_5039944796" description="beta-mannosidase" evidence="12">
    <location>
        <begin position="17"/>
        <end position="886"/>
    </location>
</feature>
<dbReference type="KEGG" id="sliu:111350414"/>
<organism evidence="16 17">
    <name type="scientific">Spodoptera litura</name>
    <name type="common">Asian cotton leafworm</name>
    <dbReference type="NCBI Taxonomy" id="69820"/>
    <lineage>
        <taxon>Eukaryota</taxon>
        <taxon>Metazoa</taxon>
        <taxon>Ecdysozoa</taxon>
        <taxon>Arthropoda</taxon>
        <taxon>Hexapoda</taxon>
        <taxon>Insecta</taxon>
        <taxon>Pterygota</taxon>
        <taxon>Neoptera</taxon>
        <taxon>Endopterygota</taxon>
        <taxon>Lepidoptera</taxon>
        <taxon>Glossata</taxon>
        <taxon>Ditrysia</taxon>
        <taxon>Noctuoidea</taxon>
        <taxon>Noctuidae</taxon>
        <taxon>Amphipyrinae</taxon>
        <taxon>Spodoptera</taxon>
    </lineage>
</organism>
<dbReference type="CTD" id="40524"/>
<feature type="signal peptide" evidence="12">
    <location>
        <begin position="1"/>
        <end position="16"/>
    </location>
</feature>
<dbReference type="Gene3D" id="2.60.120.260">
    <property type="entry name" value="Galactose-binding domain-like"/>
    <property type="match status" value="1"/>
</dbReference>
<comment type="similarity">
    <text evidence="4">Belongs to the glycosyl hydrolase 2 family.</text>
</comment>
<dbReference type="AlphaFoldDB" id="A0A9J7IKW2"/>
<dbReference type="Pfam" id="PF17786">
    <property type="entry name" value="Mannosidase_ig"/>
    <property type="match status" value="1"/>
</dbReference>
<dbReference type="InterPro" id="IPR041625">
    <property type="entry name" value="Beta-mannosidase_Ig"/>
</dbReference>
<dbReference type="PANTHER" id="PTHR43730">
    <property type="entry name" value="BETA-MANNOSIDASE"/>
    <property type="match status" value="1"/>
</dbReference>
<feature type="domain" description="Beta-mannosidase Ig-fold" evidence="13">
    <location>
        <begin position="820"/>
        <end position="880"/>
    </location>
</feature>
<dbReference type="Gene3D" id="3.20.20.80">
    <property type="entry name" value="Glycosidases"/>
    <property type="match status" value="1"/>
</dbReference>
<sequence>MKTYILLCSVLSAVNAININLSSSESVVWTFVNSNRSILAKADVPGGIYSDLQANGIIGNILVEDNDVVTRWVAHELWTYTAQFNVSKKDILNSRVVHLVFEGVDTVAFISLNDDTPIGSVNNMFVRYVFDIKEKLQEGPNELKVSFLSPIAAAKARSDKHFAAPECVPSVYNGECHVNQIRKMQASFSWDWGPAFPSVGIWRPVYIEAYNAAILRSVTTHITKKEEEWALVIKVYFETSMKKTQITGILSATLELEGKQTVKKWIPVYETSQTDGTFVVDLDLKVSENQVRTWWPNGYGEQPLYELVVHFVSDTYSNESSHKSIMVGFRTVELVQRDAAEVLGNTTAGTGLTFYFMVNGHPLFMKGSNWIPSNILPELGETQTEVVDNLLKSARDAHMAMLRVWGGGVYESDYFYEKCDQLGILVWQDFLFACAMYPTDIDFINTVQEEIEQNILRLQHHPSIAIWAGNNENEAALVGNWYDTTPKFEKYKNEYIKLYVETIRPIVQDLDPGRRYLVSSPSNGLESEQENYISHNPYDPHYGDTHYYNYLADNWNMMTYPKTRFASEYGFQSLPSLVTMRTATNNSKDFSLDSHYSIHRQHSPNGYSFIELQMNSRMKLHKDDPKYFEKFVFYSQISQAMAIKTETELYRQDQANWYTMGALYWQLNDVWQAPSWSSIEYTGRWKMLHYFAKDFFAPVLVSPRLDSTGEMEVYLINDRFVPVLDAKITIQFYNWSSPSPILTKQYPASCEPLTATLLRNIDGTFMDYKREEIFVKFSLLATGVRSPSNYVFPVPLKHVTTLKKPHIEILVSNFVMRRHHQNLEYTVQIRVDTVVAFLWLETELEGRFEENGLIVTEPQIIVKFLCKDHVSPRILENSITTQYYLN</sequence>
<evidence type="ECO:0000256" key="12">
    <source>
        <dbReference type="SAM" id="SignalP"/>
    </source>
</evidence>
<dbReference type="Pfam" id="PF22666">
    <property type="entry name" value="Glyco_hydro_2_N2"/>
    <property type="match status" value="1"/>
</dbReference>
<reference evidence="17" key="1">
    <citation type="submission" date="2025-08" db="UniProtKB">
        <authorList>
            <consortium name="RefSeq"/>
        </authorList>
    </citation>
    <scope>IDENTIFICATION</scope>
    <source>
        <strain evidence="17">Ishihara</strain>
        <tissue evidence="17">Whole body</tissue>
    </source>
</reference>
<dbReference type="Gene3D" id="2.60.40.10">
    <property type="entry name" value="Immunoglobulins"/>
    <property type="match status" value="2"/>
</dbReference>
<keyword evidence="16" id="KW-1185">Reference proteome</keyword>
<dbReference type="RefSeq" id="XP_022817754.1">
    <property type="nucleotide sequence ID" value="XM_022961986.1"/>
</dbReference>
<comment type="catalytic activity">
    <reaction evidence="1">
        <text>Hydrolysis of terminal, non-reducing beta-D-mannose residues in beta-D-mannosides.</text>
        <dbReference type="EC" id="3.2.1.25"/>
    </reaction>
</comment>
<comment type="pathway">
    <text evidence="3">Glycan metabolism; N-glycan degradation.</text>
</comment>
<dbReference type="InterPro" id="IPR013783">
    <property type="entry name" value="Ig-like_fold"/>
</dbReference>
<evidence type="ECO:0000256" key="3">
    <source>
        <dbReference type="ARBA" id="ARBA00004740"/>
    </source>
</evidence>
<dbReference type="FunFam" id="3.20.20.80:FF:000035">
    <property type="entry name" value="Mannosidase beta"/>
    <property type="match status" value="1"/>
</dbReference>
<dbReference type="InterPro" id="IPR050887">
    <property type="entry name" value="Beta-mannosidase_GH2"/>
</dbReference>
<dbReference type="InterPro" id="IPR041447">
    <property type="entry name" value="Mannosidase_ig"/>
</dbReference>
<dbReference type="InterPro" id="IPR017853">
    <property type="entry name" value="GH"/>
</dbReference>
<evidence type="ECO:0000256" key="9">
    <source>
        <dbReference type="ARBA" id="ARBA00023228"/>
    </source>
</evidence>
<dbReference type="Pfam" id="PF17753">
    <property type="entry name" value="Ig_mannosidase"/>
    <property type="match status" value="1"/>
</dbReference>
<dbReference type="SUPFAM" id="SSF49303">
    <property type="entry name" value="beta-Galactosidase/glucuronidase domain"/>
    <property type="match status" value="1"/>
</dbReference>
<keyword evidence="6 12" id="KW-0732">Signal</keyword>
<dbReference type="SUPFAM" id="SSF49785">
    <property type="entry name" value="Galactose-binding domain-like"/>
    <property type="match status" value="1"/>
</dbReference>
<dbReference type="SUPFAM" id="SSF51445">
    <property type="entry name" value="(Trans)glycosidases"/>
    <property type="match status" value="1"/>
</dbReference>
<evidence type="ECO:0000259" key="13">
    <source>
        <dbReference type="Pfam" id="PF17753"/>
    </source>
</evidence>